<dbReference type="Proteomes" id="UP000030762">
    <property type="component" value="Unassembled WGS sequence"/>
</dbReference>
<dbReference type="PRINTS" id="PR00056">
    <property type="entry name" value="HSFDOMAIN"/>
</dbReference>
<proteinExistence type="inferred from homology"/>
<feature type="region of interest" description="Disordered" evidence="5">
    <location>
        <begin position="1"/>
        <end position="28"/>
    </location>
</feature>
<comment type="subcellular location">
    <subcellularLocation>
        <location evidence="1">Nucleus</location>
    </subcellularLocation>
</comment>
<dbReference type="eggNOG" id="KOG0627">
    <property type="taxonomic scope" value="Eukaryota"/>
</dbReference>
<dbReference type="GeneID" id="19952260"/>
<dbReference type="AlphaFoldDB" id="T0RLD4"/>
<feature type="domain" description="HSF-type DNA-binding" evidence="6">
    <location>
        <begin position="32"/>
        <end position="127"/>
    </location>
</feature>
<name>T0RLD4_SAPDV</name>
<feature type="region of interest" description="Disordered" evidence="5">
    <location>
        <begin position="127"/>
        <end position="146"/>
    </location>
</feature>
<dbReference type="PANTHER" id="PTHR10015:SF427">
    <property type="entry name" value="HEAT SHOCK FACTOR PROTEIN"/>
    <property type="match status" value="1"/>
</dbReference>
<evidence type="ECO:0000256" key="1">
    <source>
        <dbReference type="ARBA" id="ARBA00004123"/>
    </source>
</evidence>
<dbReference type="GO" id="GO:0003700">
    <property type="term" value="F:DNA-binding transcription factor activity"/>
    <property type="evidence" value="ECO:0007669"/>
    <property type="project" value="InterPro"/>
</dbReference>
<dbReference type="SMART" id="SM00415">
    <property type="entry name" value="HSF"/>
    <property type="match status" value="1"/>
</dbReference>
<keyword evidence="8" id="KW-1185">Reference proteome</keyword>
<evidence type="ECO:0000259" key="6">
    <source>
        <dbReference type="SMART" id="SM00415"/>
    </source>
</evidence>
<dbReference type="GO" id="GO:0005634">
    <property type="term" value="C:nucleus"/>
    <property type="evidence" value="ECO:0007669"/>
    <property type="project" value="UniProtKB-SubCell"/>
</dbReference>
<feature type="compositionally biased region" description="Low complexity" evidence="5">
    <location>
        <begin position="1"/>
        <end position="23"/>
    </location>
</feature>
<dbReference type="RefSeq" id="XP_008615796.1">
    <property type="nucleotide sequence ID" value="XM_008617574.1"/>
</dbReference>
<evidence type="ECO:0000313" key="7">
    <source>
        <dbReference type="EMBL" id="EQC30772.1"/>
    </source>
</evidence>
<evidence type="ECO:0000256" key="2">
    <source>
        <dbReference type="ARBA" id="ARBA00023125"/>
    </source>
</evidence>
<keyword evidence="2" id="KW-0238">DNA-binding</keyword>
<evidence type="ECO:0000313" key="8">
    <source>
        <dbReference type="Proteomes" id="UP000030762"/>
    </source>
</evidence>
<accession>T0RLD4</accession>
<dbReference type="FunFam" id="1.10.10.10:FF:000286">
    <property type="entry name" value="Heat shock transcription factor"/>
    <property type="match status" value="1"/>
</dbReference>
<dbReference type="VEuPathDB" id="FungiDB:SDRG_11533"/>
<dbReference type="PANTHER" id="PTHR10015">
    <property type="entry name" value="HEAT SHOCK TRANSCRIPTION FACTOR"/>
    <property type="match status" value="1"/>
</dbReference>
<gene>
    <name evidence="7" type="ORF">SDRG_11533</name>
</gene>
<reference evidence="7 8" key="1">
    <citation type="submission" date="2012-04" db="EMBL/GenBank/DDBJ databases">
        <title>The Genome Sequence of Saprolegnia declina VS20.</title>
        <authorList>
            <consortium name="The Broad Institute Genome Sequencing Platform"/>
            <person name="Russ C."/>
            <person name="Nusbaum C."/>
            <person name="Tyler B."/>
            <person name="van West P."/>
            <person name="Dieguez-Uribeondo J."/>
            <person name="de Bruijn I."/>
            <person name="Tripathy S."/>
            <person name="Jiang R."/>
            <person name="Young S.K."/>
            <person name="Zeng Q."/>
            <person name="Gargeya S."/>
            <person name="Fitzgerald M."/>
            <person name="Haas B."/>
            <person name="Abouelleil A."/>
            <person name="Alvarado L."/>
            <person name="Arachchi H.M."/>
            <person name="Berlin A."/>
            <person name="Chapman S.B."/>
            <person name="Goldberg J."/>
            <person name="Griggs A."/>
            <person name="Gujja S."/>
            <person name="Hansen M."/>
            <person name="Howarth C."/>
            <person name="Imamovic A."/>
            <person name="Larimer J."/>
            <person name="McCowen C."/>
            <person name="Montmayeur A."/>
            <person name="Murphy C."/>
            <person name="Neiman D."/>
            <person name="Pearson M."/>
            <person name="Priest M."/>
            <person name="Roberts A."/>
            <person name="Saif S."/>
            <person name="Shea T."/>
            <person name="Sisk P."/>
            <person name="Sykes S."/>
            <person name="Wortman J."/>
            <person name="Nusbaum C."/>
            <person name="Birren B."/>
        </authorList>
    </citation>
    <scope>NUCLEOTIDE SEQUENCE [LARGE SCALE GENOMIC DNA]</scope>
    <source>
        <strain evidence="7 8">VS20</strain>
    </source>
</reference>
<comment type="similarity">
    <text evidence="4">Belongs to the HSF family.</text>
</comment>
<protein>
    <recommendedName>
        <fullName evidence="6">HSF-type DNA-binding domain-containing protein</fullName>
    </recommendedName>
</protein>
<dbReference type="OMA" id="DMNCAWL"/>
<dbReference type="EMBL" id="JH767173">
    <property type="protein sequence ID" value="EQC30772.1"/>
    <property type="molecule type" value="Genomic_DNA"/>
</dbReference>
<sequence length="311" mass="35169">MQVAMMHEMPSSPTSSSNETMSHTPTKKRKVGVPKFLRYLYQILEKEDSAIISWANGGTSIQILDTDRVAQYILPKYFKHSKYASFQRQLNYFGFRKWTKSQTNICTFSHPEFRQNRPDRLYLIKRKNSPESARKKPTKAMSASAMHEKTPMPPMLHFHSMRHHAMAPMSYDFLAPTTTTSSSSSPSAGFHRALFPNDVLDFNPTKKESMLFGFQSKPSPTTTPLPSTHLLSDIENLQIQGDGPSFSLLDVNHMMFGGASTPLPPSMLPDLKDSTNNESHFDFDMNCAWLDSFTPVDPYPSGPAFNHAEYA</sequence>
<evidence type="ECO:0000256" key="4">
    <source>
        <dbReference type="RuleBase" id="RU004020"/>
    </source>
</evidence>
<dbReference type="Pfam" id="PF00447">
    <property type="entry name" value="HSF_DNA-bind"/>
    <property type="match status" value="1"/>
</dbReference>
<evidence type="ECO:0000256" key="5">
    <source>
        <dbReference type="SAM" id="MobiDB-lite"/>
    </source>
</evidence>
<dbReference type="STRING" id="1156394.T0RLD4"/>
<organism evidence="7 8">
    <name type="scientific">Saprolegnia diclina (strain VS20)</name>
    <dbReference type="NCBI Taxonomy" id="1156394"/>
    <lineage>
        <taxon>Eukaryota</taxon>
        <taxon>Sar</taxon>
        <taxon>Stramenopiles</taxon>
        <taxon>Oomycota</taxon>
        <taxon>Saprolegniomycetes</taxon>
        <taxon>Saprolegniales</taxon>
        <taxon>Saprolegniaceae</taxon>
        <taxon>Saprolegnia</taxon>
    </lineage>
</organism>
<dbReference type="InParanoid" id="T0RLD4"/>
<dbReference type="InterPro" id="IPR036390">
    <property type="entry name" value="WH_DNA-bd_sf"/>
</dbReference>
<dbReference type="GO" id="GO:0043565">
    <property type="term" value="F:sequence-specific DNA binding"/>
    <property type="evidence" value="ECO:0007669"/>
    <property type="project" value="InterPro"/>
</dbReference>
<dbReference type="SUPFAM" id="SSF46785">
    <property type="entry name" value="Winged helix' DNA-binding domain"/>
    <property type="match status" value="1"/>
</dbReference>
<evidence type="ECO:0000256" key="3">
    <source>
        <dbReference type="ARBA" id="ARBA00023242"/>
    </source>
</evidence>
<dbReference type="OrthoDB" id="60033at2759"/>
<dbReference type="Gene3D" id="1.10.10.10">
    <property type="entry name" value="Winged helix-like DNA-binding domain superfamily/Winged helix DNA-binding domain"/>
    <property type="match status" value="1"/>
</dbReference>
<dbReference type="InterPro" id="IPR000232">
    <property type="entry name" value="HSF_DNA-bd"/>
</dbReference>
<keyword evidence="3" id="KW-0539">Nucleus</keyword>
<dbReference type="InterPro" id="IPR036388">
    <property type="entry name" value="WH-like_DNA-bd_sf"/>
</dbReference>